<proteinExistence type="predicted"/>
<dbReference type="InterPro" id="IPR008635">
    <property type="entry name" value="Coiled_stalk_dom"/>
</dbReference>
<comment type="caution">
    <text evidence="3">The sequence shown here is derived from an EMBL/GenBank/DDBJ whole genome shotgun (WGS) entry which is preliminary data.</text>
</comment>
<accession>A0ABW9BTB8</accession>
<feature type="non-terminal residue" evidence="3">
    <location>
        <position position="190"/>
    </location>
</feature>
<feature type="non-terminal residue" evidence="3">
    <location>
        <position position="1"/>
    </location>
</feature>
<dbReference type="SUPFAM" id="SSF101967">
    <property type="entry name" value="Adhesin YadA, collagen-binding domain"/>
    <property type="match status" value="1"/>
</dbReference>
<dbReference type="Gene3D" id="2.150.10.10">
    <property type="entry name" value="Serralysin-like metalloprotease, C-terminal"/>
    <property type="match status" value="2"/>
</dbReference>
<dbReference type="InterPro" id="IPR008640">
    <property type="entry name" value="Adhesin_Head_dom"/>
</dbReference>
<dbReference type="InterPro" id="IPR011049">
    <property type="entry name" value="Serralysin-like_metalloprot_C"/>
</dbReference>
<dbReference type="Pfam" id="PF05658">
    <property type="entry name" value="YadA_head"/>
    <property type="match status" value="2"/>
</dbReference>
<sequence>ASATTANSVALGSNSTTTANLSAAGYNPGSGTLSGMASAANGEVSMGSVGKERRITNVAAGSAATDAVNVSQLQSEDAKVNNVSNNVSNLSNNVTNISNTVNNITNGGGGTKYFHANSTLADSSATGTDAVAIGGNASATTANSVALGSNSVANSATLATAGFTPAGGTAISAATAAGGEMSVGAAGKER</sequence>
<protein>
    <submittedName>
        <fullName evidence="3">Adhesin</fullName>
    </submittedName>
</protein>
<reference evidence="3 4" key="1">
    <citation type="journal article" date="2024" name="Chem. Sci.">
        <title>Discovery of megapolipeptins by genome mining of a Burkholderiales bacteria collection.</title>
        <authorList>
            <person name="Paulo B.S."/>
            <person name="Recchia M.J.J."/>
            <person name="Lee S."/>
            <person name="Fergusson C.H."/>
            <person name="Romanowski S.B."/>
            <person name="Hernandez A."/>
            <person name="Krull N."/>
            <person name="Liu D.Y."/>
            <person name="Cavanagh H."/>
            <person name="Bos A."/>
            <person name="Gray C.A."/>
            <person name="Murphy B.T."/>
            <person name="Linington R.G."/>
            <person name="Eustaquio A.S."/>
        </authorList>
    </citation>
    <scope>NUCLEOTIDE SEQUENCE [LARGE SCALE GENOMIC DNA]</scope>
    <source>
        <strain evidence="3 4">RL17-351-BIE-A</strain>
    </source>
</reference>
<feature type="domain" description="Trimeric autotransporter adhesin YadA-like stalk" evidence="2">
    <location>
        <begin position="54"/>
        <end position="94"/>
    </location>
</feature>
<dbReference type="Proteomes" id="UP001629274">
    <property type="component" value="Unassembled WGS sequence"/>
</dbReference>
<evidence type="ECO:0000313" key="4">
    <source>
        <dbReference type="Proteomes" id="UP001629274"/>
    </source>
</evidence>
<dbReference type="Pfam" id="PF05662">
    <property type="entry name" value="YadA_stalk"/>
    <property type="match status" value="1"/>
</dbReference>
<organism evidence="3 4">
    <name type="scientific">Paraburkholderia phytofirmans</name>
    <dbReference type="NCBI Taxonomy" id="261302"/>
    <lineage>
        <taxon>Bacteria</taxon>
        <taxon>Pseudomonadati</taxon>
        <taxon>Pseudomonadota</taxon>
        <taxon>Betaproteobacteria</taxon>
        <taxon>Burkholderiales</taxon>
        <taxon>Burkholderiaceae</taxon>
        <taxon>Paraburkholderia</taxon>
    </lineage>
</organism>
<keyword evidence="4" id="KW-1185">Reference proteome</keyword>
<evidence type="ECO:0000259" key="2">
    <source>
        <dbReference type="Pfam" id="PF05662"/>
    </source>
</evidence>
<feature type="domain" description="Trimeric autotransporter adhesin YadA-like head" evidence="1">
    <location>
        <begin position="125"/>
        <end position="151"/>
    </location>
</feature>
<name>A0ABW9BTB8_9BURK</name>
<dbReference type="EMBL" id="JAQQDR010000036">
    <property type="protein sequence ID" value="MFM0243309.1"/>
    <property type="molecule type" value="Genomic_DNA"/>
</dbReference>
<feature type="domain" description="Trimeric autotransporter adhesin YadA-like head" evidence="1">
    <location>
        <begin position="1"/>
        <end position="15"/>
    </location>
</feature>
<evidence type="ECO:0000259" key="1">
    <source>
        <dbReference type="Pfam" id="PF05658"/>
    </source>
</evidence>
<gene>
    <name evidence="3" type="ORF">PQR03_34730</name>
</gene>
<evidence type="ECO:0000313" key="3">
    <source>
        <dbReference type="EMBL" id="MFM0243309.1"/>
    </source>
</evidence>